<proteinExistence type="predicted"/>
<dbReference type="InterPro" id="IPR043502">
    <property type="entry name" value="DNA/RNA_pol_sf"/>
</dbReference>
<name>A0A392W443_9FABA</name>
<sequence length="48" mass="5455">MEDEYKAVVQPQRRLNPAMSEEVKKELQKLLAAGIIYPISDSPWVSPV</sequence>
<dbReference type="AlphaFoldDB" id="A0A392W443"/>
<dbReference type="SUPFAM" id="SSF56672">
    <property type="entry name" value="DNA/RNA polymerases"/>
    <property type="match status" value="1"/>
</dbReference>
<dbReference type="Proteomes" id="UP000265520">
    <property type="component" value="Unassembled WGS sequence"/>
</dbReference>
<evidence type="ECO:0000313" key="2">
    <source>
        <dbReference type="Proteomes" id="UP000265520"/>
    </source>
</evidence>
<dbReference type="Gene3D" id="3.10.10.10">
    <property type="entry name" value="HIV Type 1 Reverse Transcriptase, subunit A, domain 1"/>
    <property type="match status" value="1"/>
</dbReference>
<evidence type="ECO:0000313" key="1">
    <source>
        <dbReference type="EMBL" id="MCI94529.1"/>
    </source>
</evidence>
<feature type="non-terminal residue" evidence="1">
    <location>
        <position position="48"/>
    </location>
</feature>
<keyword evidence="2" id="KW-1185">Reference proteome</keyword>
<reference evidence="1 2" key="1">
    <citation type="journal article" date="2018" name="Front. Plant Sci.">
        <title>Red Clover (Trifolium pratense) and Zigzag Clover (T. medium) - A Picture of Genomic Similarities and Differences.</title>
        <authorList>
            <person name="Dluhosova J."/>
            <person name="Istvanek J."/>
            <person name="Nedelnik J."/>
            <person name="Repkova J."/>
        </authorList>
    </citation>
    <scope>NUCLEOTIDE SEQUENCE [LARGE SCALE GENOMIC DNA]</scope>
    <source>
        <strain evidence="2">cv. 10/8</strain>
        <tissue evidence="1">Leaf</tissue>
    </source>
</reference>
<dbReference type="EMBL" id="LXQA011358915">
    <property type="protein sequence ID" value="MCI94529.1"/>
    <property type="molecule type" value="Genomic_DNA"/>
</dbReference>
<accession>A0A392W443</accession>
<protein>
    <recommendedName>
        <fullName evidence="3">Reverse transcriptase domain-containing protein</fullName>
    </recommendedName>
</protein>
<comment type="caution">
    <text evidence="1">The sequence shown here is derived from an EMBL/GenBank/DDBJ whole genome shotgun (WGS) entry which is preliminary data.</text>
</comment>
<evidence type="ECO:0008006" key="3">
    <source>
        <dbReference type="Google" id="ProtNLM"/>
    </source>
</evidence>
<organism evidence="1 2">
    <name type="scientific">Trifolium medium</name>
    <dbReference type="NCBI Taxonomy" id="97028"/>
    <lineage>
        <taxon>Eukaryota</taxon>
        <taxon>Viridiplantae</taxon>
        <taxon>Streptophyta</taxon>
        <taxon>Embryophyta</taxon>
        <taxon>Tracheophyta</taxon>
        <taxon>Spermatophyta</taxon>
        <taxon>Magnoliopsida</taxon>
        <taxon>eudicotyledons</taxon>
        <taxon>Gunneridae</taxon>
        <taxon>Pentapetalae</taxon>
        <taxon>rosids</taxon>
        <taxon>fabids</taxon>
        <taxon>Fabales</taxon>
        <taxon>Fabaceae</taxon>
        <taxon>Papilionoideae</taxon>
        <taxon>50 kb inversion clade</taxon>
        <taxon>NPAAA clade</taxon>
        <taxon>Hologalegina</taxon>
        <taxon>IRL clade</taxon>
        <taxon>Trifolieae</taxon>
        <taxon>Trifolium</taxon>
    </lineage>
</organism>